<dbReference type="InterPro" id="IPR008139">
    <property type="entry name" value="SaposinB_dom"/>
</dbReference>
<evidence type="ECO:0000313" key="3">
    <source>
        <dbReference type="EMBL" id="RNA02968.1"/>
    </source>
</evidence>
<name>A0A3M7PW98_BRAPC</name>
<dbReference type="AlphaFoldDB" id="A0A3M7PW98"/>
<keyword evidence="4" id="KW-1185">Reference proteome</keyword>
<dbReference type="EMBL" id="REGN01008696">
    <property type="protein sequence ID" value="RNA02968.1"/>
    <property type="molecule type" value="Genomic_DNA"/>
</dbReference>
<dbReference type="OrthoDB" id="69496at2759"/>
<proteinExistence type="predicted"/>
<sequence length="87" mass="9570">MAKGLKFGLIINLNGDQSILKFRIKKIRSKSSEKLCNFAGKCMSLKNHELANNKTEEAVVNALEKACKIAPASLRDQCDALINSYGN</sequence>
<gene>
    <name evidence="3" type="ORF">BpHYR1_031227</name>
</gene>
<evidence type="ECO:0000259" key="2">
    <source>
        <dbReference type="PROSITE" id="PS50015"/>
    </source>
</evidence>
<dbReference type="PROSITE" id="PS50015">
    <property type="entry name" value="SAP_B"/>
    <property type="match status" value="1"/>
</dbReference>
<dbReference type="InterPro" id="IPR011001">
    <property type="entry name" value="Saposin-like"/>
</dbReference>
<evidence type="ECO:0000313" key="4">
    <source>
        <dbReference type="Proteomes" id="UP000276133"/>
    </source>
</evidence>
<comment type="caution">
    <text evidence="3">The sequence shown here is derived from an EMBL/GenBank/DDBJ whole genome shotgun (WGS) entry which is preliminary data.</text>
</comment>
<protein>
    <recommendedName>
        <fullName evidence="2">Saposin B-type domain-containing protein</fullName>
    </recommendedName>
</protein>
<dbReference type="SUPFAM" id="SSF47862">
    <property type="entry name" value="Saposin"/>
    <property type="match status" value="1"/>
</dbReference>
<keyword evidence="1" id="KW-1015">Disulfide bond</keyword>
<reference evidence="3 4" key="1">
    <citation type="journal article" date="2018" name="Sci. Rep.">
        <title>Genomic signatures of local adaptation to the degree of environmental predictability in rotifers.</title>
        <authorList>
            <person name="Franch-Gras L."/>
            <person name="Hahn C."/>
            <person name="Garcia-Roger E.M."/>
            <person name="Carmona M.J."/>
            <person name="Serra M."/>
            <person name="Gomez A."/>
        </authorList>
    </citation>
    <scope>NUCLEOTIDE SEQUENCE [LARGE SCALE GENOMIC DNA]</scope>
    <source>
        <strain evidence="3">HYR1</strain>
    </source>
</reference>
<accession>A0A3M7PW98</accession>
<evidence type="ECO:0000256" key="1">
    <source>
        <dbReference type="ARBA" id="ARBA00023157"/>
    </source>
</evidence>
<dbReference type="Gene3D" id="1.10.225.10">
    <property type="entry name" value="Saposin-like"/>
    <property type="match status" value="1"/>
</dbReference>
<feature type="domain" description="Saposin B-type" evidence="2">
    <location>
        <begin position="32"/>
        <end position="87"/>
    </location>
</feature>
<organism evidence="3 4">
    <name type="scientific">Brachionus plicatilis</name>
    <name type="common">Marine rotifer</name>
    <name type="synonym">Brachionus muelleri</name>
    <dbReference type="NCBI Taxonomy" id="10195"/>
    <lineage>
        <taxon>Eukaryota</taxon>
        <taxon>Metazoa</taxon>
        <taxon>Spiralia</taxon>
        <taxon>Gnathifera</taxon>
        <taxon>Rotifera</taxon>
        <taxon>Eurotatoria</taxon>
        <taxon>Monogononta</taxon>
        <taxon>Pseudotrocha</taxon>
        <taxon>Ploima</taxon>
        <taxon>Brachionidae</taxon>
        <taxon>Brachionus</taxon>
    </lineage>
</organism>
<dbReference type="Proteomes" id="UP000276133">
    <property type="component" value="Unassembled WGS sequence"/>
</dbReference>